<gene>
    <name evidence="1" type="ORF">E5329_07935</name>
</gene>
<name>A0AC61RY90_9FIRM</name>
<keyword evidence="1" id="KW-0067">ATP-binding</keyword>
<reference evidence="1" key="1">
    <citation type="submission" date="2019-04" db="EMBL/GenBank/DDBJ databases">
        <title>Microbes associate with the intestines of laboratory mice.</title>
        <authorList>
            <person name="Navarre W."/>
            <person name="Wong E."/>
            <person name="Huang K."/>
            <person name="Tropini C."/>
            <person name="Ng K."/>
            <person name="Yu B."/>
        </authorList>
    </citation>
    <scope>NUCLEOTIDE SEQUENCE</scope>
    <source>
        <strain evidence="1">NM01_1-7b</strain>
    </source>
</reference>
<organism evidence="1 2">
    <name type="scientific">Petralouisia muris</name>
    <dbReference type="NCBI Taxonomy" id="3032872"/>
    <lineage>
        <taxon>Bacteria</taxon>
        <taxon>Bacillati</taxon>
        <taxon>Bacillota</taxon>
        <taxon>Clostridia</taxon>
        <taxon>Lachnospirales</taxon>
        <taxon>Lachnospiraceae</taxon>
        <taxon>Petralouisia</taxon>
    </lineage>
</organism>
<accession>A0AC61RY90</accession>
<proteinExistence type="predicted"/>
<comment type="caution">
    <text evidence="1">The sequence shown here is derived from an EMBL/GenBank/DDBJ whole genome shotgun (WGS) entry which is preliminary data.</text>
</comment>
<dbReference type="EMBL" id="SRYA01000012">
    <property type="protein sequence ID" value="TGY96916.1"/>
    <property type="molecule type" value="Genomic_DNA"/>
</dbReference>
<sequence>MRKIFNVNGNCRPGLHYMVNLEKRLAETKKMVDRGDYFTINRARQYGKTTMLKALERYLQNDYVVISLDFQKLSCRDFETEGFFVKALSREILKKEGLRESIPIEITEKLREVTQEKEESLHLAGLFECFSFWCRKSFKPVVLMIDEVDSAANHQVFLDFLSQLRGAYIDRDEIAAFQSVILAGVYDIKNLKRKFAEKEEHRLNSPWNIAADFLIDMNFSAEDIAGMLFEYQQDSETDMETEAIAKLIYDYTSGYPFLVSKLCKLIDEQIAGSDKFNERSLAWTREGVMEAVRMLLMEQNTLFDSLINKLEDYPELKELLRNLLFQGKDIVYVVGIRSMEIAMMFGFVKRVNGTIVLANRIFELLLYNFFLSLPEMQKNCIYDAALKDRNQFIQDGHLNMKLVLEKFILHFEELYGDRNQAFLEEDGRRYFLLYLKPIINGTGNYYIESQTRNMERTDVIVDYCGEQFVIELKIWRGNAYKERGEEQLSGYLDYYRLKKGYMLSFNFNKNKQIGLREIQIGDKILIEAVV</sequence>
<dbReference type="Proteomes" id="UP000304953">
    <property type="component" value="Unassembled WGS sequence"/>
</dbReference>
<keyword evidence="1" id="KW-0547">Nucleotide-binding</keyword>
<evidence type="ECO:0000313" key="2">
    <source>
        <dbReference type="Proteomes" id="UP000304953"/>
    </source>
</evidence>
<keyword evidence="2" id="KW-1185">Reference proteome</keyword>
<evidence type="ECO:0000313" key="1">
    <source>
        <dbReference type="EMBL" id="TGY96916.1"/>
    </source>
</evidence>
<protein>
    <submittedName>
        <fullName evidence="1">ATP-binding protein</fullName>
    </submittedName>
</protein>